<reference evidence="2" key="1">
    <citation type="submission" date="2018-11" db="EMBL/GenBank/DDBJ databases">
        <authorList>
            <consortium name="Pathogen Informatics"/>
        </authorList>
    </citation>
    <scope>NUCLEOTIDE SEQUENCE</scope>
</reference>
<dbReference type="InterPro" id="IPR028889">
    <property type="entry name" value="USP"/>
</dbReference>
<protein>
    <recommendedName>
        <fullName evidence="1">USP domain-containing protein</fullName>
    </recommendedName>
</protein>
<comment type="caution">
    <text evidence="2">The sequence shown here is derived from an EMBL/GenBank/DDBJ whole genome shotgun (WGS) entry which is preliminary data.</text>
</comment>
<dbReference type="SUPFAM" id="SSF54001">
    <property type="entry name" value="Cysteine proteinases"/>
    <property type="match status" value="1"/>
</dbReference>
<evidence type="ECO:0000313" key="3">
    <source>
        <dbReference type="Proteomes" id="UP000784294"/>
    </source>
</evidence>
<organism evidence="2 3">
    <name type="scientific">Protopolystoma xenopodis</name>
    <dbReference type="NCBI Taxonomy" id="117903"/>
    <lineage>
        <taxon>Eukaryota</taxon>
        <taxon>Metazoa</taxon>
        <taxon>Spiralia</taxon>
        <taxon>Lophotrochozoa</taxon>
        <taxon>Platyhelminthes</taxon>
        <taxon>Monogenea</taxon>
        <taxon>Polyopisthocotylea</taxon>
        <taxon>Polystomatidea</taxon>
        <taxon>Polystomatidae</taxon>
        <taxon>Protopolystoma</taxon>
    </lineage>
</organism>
<proteinExistence type="predicted"/>
<name>A0A3S5BLW5_9PLAT</name>
<gene>
    <name evidence="2" type="ORF">PXEA_LOCUS2046</name>
</gene>
<feature type="domain" description="USP" evidence="1">
    <location>
        <begin position="1"/>
        <end position="61"/>
    </location>
</feature>
<sequence>MGAIDGHYVAHIRRSLFDAAWAEQVRAGEHTDEWIIYNDEQVARSERPPYPNAYLYFFRRLDAPSLT</sequence>
<dbReference type="EMBL" id="CAAALY010004351">
    <property type="protein sequence ID" value="VEL08606.1"/>
    <property type="molecule type" value="Genomic_DNA"/>
</dbReference>
<dbReference type="Proteomes" id="UP000784294">
    <property type="component" value="Unassembled WGS sequence"/>
</dbReference>
<evidence type="ECO:0000259" key="1">
    <source>
        <dbReference type="PROSITE" id="PS50235"/>
    </source>
</evidence>
<dbReference type="OrthoDB" id="6271803at2759"/>
<dbReference type="AlphaFoldDB" id="A0A3S5BLW5"/>
<dbReference type="InterPro" id="IPR038765">
    <property type="entry name" value="Papain-like_cys_pep_sf"/>
</dbReference>
<accession>A0A3S5BLW5</accession>
<dbReference type="PROSITE" id="PS50235">
    <property type="entry name" value="USP_3"/>
    <property type="match status" value="1"/>
</dbReference>
<keyword evidence="3" id="KW-1185">Reference proteome</keyword>
<dbReference type="Gene3D" id="3.90.70.10">
    <property type="entry name" value="Cysteine proteinases"/>
    <property type="match status" value="1"/>
</dbReference>
<evidence type="ECO:0000313" key="2">
    <source>
        <dbReference type="EMBL" id="VEL08606.1"/>
    </source>
</evidence>